<feature type="chain" id="PRO_5047144536" description="SH3 domain-containing protein" evidence="1">
    <location>
        <begin position="25"/>
        <end position="99"/>
    </location>
</feature>
<evidence type="ECO:0000313" key="3">
    <source>
        <dbReference type="Proteomes" id="UP001576776"/>
    </source>
</evidence>
<proteinExistence type="predicted"/>
<accession>A0ABV4Y681</accession>
<comment type="caution">
    <text evidence="2">The sequence shown here is derived from an EMBL/GenBank/DDBJ whole genome shotgun (WGS) entry which is preliminary data.</text>
</comment>
<feature type="signal peptide" evidence="1">
    <location>
        <begin position="1"/>
        <end position="24"/>
    </location>
</feature>
<protein>
    <recommendedName>
        <fullName evidence="4">SH3 domain-containing protein</fullName>
    </recommendedName>
</protein>
<dbReference type="Proteomes" id="UP001576776">
    <property type="component" value="Unassembled WGS sequence"/>
</dbReference>
<gene>
    <name evidence="2" type="ORF">ACE1B6_03060</name>
</gene>
<evidence type="ECO:0008006" key="4">
    <source>
        <dbReference type="Google" id="ProtNLM"/>
    </source>
</evidence>
<dbReference type="RefSeq" id="WP_413255762.1">
    <property type="nucleotide sequence ID" value="NZ_JBHFNS010000018.1"/>
</dbReference>
<reference evidence="2 3" key="1">
    <citation type="submission" date="2024-09" db="EMBL/GenBank/DDBJ databases">
        <title>Floridaenema gen nov. (Aerosakkonemataceae, Aerosakkonematales ord. nov., Cyanobacteria) from benthic tropical and subtropical fresh waters, with the description of four new species.</title>
        <authorList>
            <person name="Moretto J.A."/>
            <person name="Berthold D.E."/>
            <person name="Lefler F.W."/>
            <person name="Huang I.-S."/>
            <person name="Laughinghouse H. IV."/>
        </authorList>
    </citation>
    <scope>NUCLEOTIDE SEQUENCE [LARGE SCALE GENOMIC DNA]</scope>
    <source>
        <strain evidence="2 3">BLCC-F154</strain>
    </source>
</reference>
<keyword evidence="3" id="KW-1185">Reference proteome</keyword>
<evidence type="ECO:0000256" key="1">
    <source>
        <dbReference type="SAM" id="SignalP"/>
    </source>
</evidence>
<organism evidence="2 3">
    <name type="scientific">Floridaenema fluviatile BLCC-F154</name>
    <dbReference type="NCBI Taxonomy" id="3153640"/>
    <lineage>
        <taxon>Bacteria</taxon>
        <taxon>Bacillati</taxon>
        <taxon>Cyanobacteriota</taxon>
        <taxon>Cyanophyceae</taxon>
        <taxon>Oscillatoriophycideae</taxon>
        <taxon>Aerosakkonematales</taxon>
        <taxon>Aerosakkonemataceae</taxon>
        <taxon>Floridanema</taxon>
        <taxon>Floridanema fluviatile</taxon>
    </lineage>
</organism>
<dbReference type="EMBL" id="JBHFNS010000018">
    <property type="protein sequence ID" value="MFB2934233.1"/>
    <property type="molecule type" value="Genomic_DNA"/>
</dbReference>
<sequence>MKRIVLVLATITVCLCSSTLTTKAETICKVTDPTGTPLNVRDRPNGKVINTLRNGRQIRIDQLAEDEKGRTWAKVGSFENGKYRVWGWVIREFVSCYNR</sequence>
<keyword evidence="1" id="KW-0732">Signal</keyword>
<name>A0ABV4Y681_9CYAN</name>
<evidence type="ECO:0000313" key="2">
    <source>
        <dbReference type="EMBL" id="MFB2934233.1"/>
    </source>
</evidence>
<dbReference type="Gene3D" id="2.30.30.40">
    <property type="entry name" value="SH3 Domains"/>
    <property type="match status" value="1"/>
</dbReference>